<reference evidence="2" key="1">
    <citation type="submission" date="2008-08" db="EMBL/GenBank/DDBJ databases">
        <authorList>
            <person name="DiPippo J.L."/>
            <person name="Nesbo C.L."/>
            <person name="Dahle H."/>
            <person name="Doolittle F.W."/>
            <person name="Birkland N.-K."/>
            <person name="Noll K.M."/>
        </authorList>
    </citation>
    <scope>NUCLEOTIDE SEQUENCE</scope>
    <source>
        <strain evidence="2">TBF 19.5.1</strain>
    </source>
</reference>
<feature type="region of interest" description="Disordered" evidence="1">
    <location>
        <begin position="1"/>
        <end position="21"/>
    </location>
</feature>
<protein>
    <submittedName>
        <fullName evidence="2">Uncharacterized protein</fullName>
    </submittedName>
</protein>
<dbReference type="EMBL" id="EU980631">
    <property type="protein sequence ID" value="ACH68622.1"/>
    <property type="molecule type" value="Genomic_DNA"/>
</dbReference>
<name>B5M6L8_KOSOT</name>
<accession>B5M6L8</accession>
<gene>
    <name evidence="2" type="ORF">KO_4</name>
</gene>
<reference evidence="2" key="2">
    <citation type="journal article" date="2009" name="Int. J. Syst. Evol. Microbiol.">
        <title>Kosmotoga olearia gen. nov., sp. nov., a thermophilic, anaerobic heterotroph isolated from an oil production fluid.</title>
        <authorList>
            <person name="Dipippo J.L."/>
            <person name="Nesbo C.L."/>
            <person name="Dahle H."/>
            <person name="Doolittle W.F."/>
            <person name="Birkland N.K."/>
            <person name="Noll K.M."/>
        </authorList>
    </citation>
    <scope>NUCLEOTIDE SEQUENCE</scope>
    <source>
        <strain evidence="2">TBF 19.5.1</strain>
    </source>
</reference>
<evidence type="ECO:0000313" key="2">
    <source>
        <dbReference type="EMBL" id="ACH68622.1"/>
    </source>
</evidence>
<evidence type="ECO:0000256" key="1">
    <source>
        <dbReference type="SAM" id="MobiDB-lite"/>
    </source>
</evidence>
<dbReference type="AlphaFoldDB" id="B5M6L8"/>
<proteinExistence type="predicted"/>
<sequence length="74" mass="8719">MTNYQKQWRKKVGERGNSDAISSEASTLKLGKRQIFPVFERYFQEVELFISFDPEIVFGSEDCFSFFSHRFSPP</sequence>
<organism evidence="2">
    <name type="scientific">Kosmotoga olearia (strain ATCC BAA-1733 / DSM 21960 / TBF 19.5.1)</name>
    <dbReference type="NCBI Taxonomy" id="521045"/>
    <lineage>
        <taxon>Bacteria</taxon>
        <taxon>Thermotogati</taxon>
        <taxon>Thermotogota</taxon>
        <taxon>Thermotogae</taxon>
        <taxon>Kosmotogales</taxon>
        <taxon>Kosmotogaceae</taxon>
        <taxon>Kosmotoga</taxon>
    </lineage>
</organism>